<keyword evidence="2" id="KW-0418">Kinase</keyword>
<name>A0A343TP54_9EURY</name>
<evidence type="ECO:0000313" key="2">
    <source>
        <dbReference type="EMBL" id="AUX10876.1"/>
    </source>
</evidence>
<feature type="transmembrane region" description="Helical" evidence="1">
    <location>
        <begin position="179"/>
        <end position="202"/>
    </location>
</feature>
<dbReference type="AlphaFoldDB" id="A0A343TP54"/>
<evidence type="ECO:0000313" key="3">
    <source>
        <dbReference type="Proteomes" id="UP000263012"/>
    </source>
</evidence>
<feature type="transmembrane region" description="Helical" evidence="1">
    <location>
        <begin position="122"/>
        <end position="139"/>
    </location>
</feature>
<dbReference type="Proteomes" id="UP000263012">
    <property type="component" value="Chromosome"/>
</dbReference>
<dbReference type="EMBL" id="CP025066">
    <property type="protein sequence ID" value="AUX10876.1"/>
    <property type="molecule type" value="Genomic_DNA"/>
</dbReference>
<feature type="transmembrane region" description="Helical" evidence="1">
    <location>
        <begin position="70"/>
        <end position="102"/>
    </location>
</feature>
<dbReference type="GeneID" id="37879637"/>
<accession>A0A343TP54</accession>
<feature type="transmembrane region" description="Helical" evidence="1">
    <location>
        <begin position="27"/>
        <end position="49"/>
    </location>
</feature>
<sequence length="204" mass="21047">MSLELGRRAVHATGAGLPALWLLGAPWWTVQTVLAVALVVAFVLEYLRLVVELDHWVYRKLTRPYEDDSVAGYALYMVSMAAVGFIFAPTIAAPGMLMLALGDPVSGMLGSGEVGGWKDPDVLAATFGFCFLLAAPFTVSTAGVAVGALAAAVGALGATVADGTTPVVAGYVVDDNLTIPPAACLGIVVVYFATGVPVEFAVPF</sequence>
<dbReference type="GO" id="GO:0004143">
    <property type="term" value="F:ATP-dependent diacylglycerol kinase activity"/>
    <property type="evidence" value="ECO:0007669"/>
    <property type="project" value="InterPro"/>
</dbReference>
<reference evidence="3" key="1">
    <citation type="submission" date="2017-11" db="EMBL/GenBank/DDBJ databases">
        <title>Phenotypic and genomic properties of facultatively anaerobic sulfur-reducing natronoarchaea from hypersaline soda lakes.</title>
        <authorList>
            <person name="Sorokin D.Y."/>
            <person name="Kublanov I.V."/>
            <person name="Roman P."/>
            <person name="Sinninghe Damste J.S."/>
            <person name="Golyshin P.N."/>
            <person name="Rojo D."/>
            <person name="Ciordia S."/>
            <person name="Mena M.D.C."/>
            <person name="Ferrer M."/>
            <person name="Messina E."/>
            <person name="Smedile F."/>
            <person name="La Spada G."/>
            <person name="La Cono V."/>
            <person name="Yakimov M.M."/>
        </authorList>
    </citation>
    <scope>NUCLEOTIDE SEQUENCE [LARGE SCALE GENOMIC DNA]</scope>
    <source>
        <strain evidence="3">AArc-Sl</strain>
    </source>
</reference>
<organism evidence="2 3">
    <name type="scientific">Halalkaliarchaeum desulfuricum</name>
    <dbReference type="NCBI Taxonomy" id="2055893"/>
    <lineage>
        <taxon>Archaea</taxon>
        <taxon>Methanobacteriati</taxon>
        <taxon>Methanobacteriota</taxon>
        <taxon>Stenosarchaea group</taxon>
        <taxon>Halobacteria</taxon>
        <taxon>Halobacteriales</taxon>
        <taxon>Haloferacaceae</taxon>
        <taxon>Halalkaliarchaeum</taxon>
    </lineage>
</organism>
<dbReference type="OrthoDB" id="213078at2157"/>
<dbReference type="PANTHER" id="PTHR31303">
    <property type="entry name" value="CTP-DEPENDENT DIACYLGLYCEROL KINASE 1"/>
    <property type="match status" value="1"/>
</dbReference>
<keyword evidence="1" id="KW-0812">Transmembrane</keyword>
<keyword evidence="1" id="KW-1133">Transmembrane helix</keyword>
<feature type="transmembrane region" description="Helical" evidence="1">
    <location>
        <begin position="146"/>
        <end position="173"/>
    </location>
</feature>
<gene>
    <name evidence="2" type="ORF">AArcSl_3271</name>
</gene>
<dbReference type="RefSeq" id="WP_119821575.1">
    <property type="nucleotide sequence ID" value="NZ_CP025066.1"/>
</dbReference>
<protein>
    <submittedName>
        <fullName evidence="2">Dolichol kinase</fullName>
    </submittedName>
</protein>
<dbReference type="PANTHER" id="PTHR31303:SF1">
    <property type="entry name" value="CTP-DEPENDENT DIACYLGLYCEROL KINASE 1"/>
    <property type="match status" value="1"/>
</dbReference>
<dbReference type="KEGG" id="hdf:AArcSl_3271"/>
<evidence type="ECO:0000256" key="1">
    <source>
        <dbReference type="SAM" id="Phobius"/>
    </source>
</evidence>
<keyword evidence="3" id="KW-1185">Reference proteome</keyword>
<keyword evidence="2" id="KW-0808">Transferase</keyword>
<dbReference type="InterPro" id="IPR037997">
    <property type="entry name" value="Dgk1-like"/>
</dbReference>
<keyword evidence="1" id="KW-0472">Membrane</keyword>
<proteinExistence type="predicted"/>